<protein>
    <submittedName>
        <fullName evidence="2">Uncharacterized protein</fullName>
    </submittedName>
</protein>
<sequence length="227" mass="25816">MAESLHIDVKQDDDSGSEKADRFAQKVSSLERIFLIANFILELPSAAFDQLSSVHKPQYALLSMLISFTVLIISIIDLVHKVRKERVTWMGRGLIPWFYYPYPNPKPFGTFPDIVGLVCAVFRFFFAAISYAFLSQHADNPIKVSVWPVFFAFGLLYSSLSTQKRPTPYLRRLNRAEEFSMSQLAAATNDFSLQNKIGLGRSYVVYKGKLPDGREVAVKRGDTRDKF</sequence>
<dbReference type="AlphaFoldDB" id="A0A6A6N4P6"/>
<dbReference type="EMBL" id="JAAGAX010000003">
    <property type="protein sequence ID" value="KAF2319139.1"/>
    <property type="molecule type" value="Genomic_DNA"/>
</dbReference>
<keyword evidence="3" id="KW-1185">Reference proteome</keyword>
<dbReference type="Gene3D" id="3.30.200.20">
    <property type="entry name" value="Phosphorylase Kinase, domain 1"/>
    <property type="match status" value="1"/>
</dbReference>
<evidence type="ECO:0000313" key="3">
    <source>
        <dbReference type="Proteomes" id="UP000467840"/>
    </source>
</evidence>
<dbReference type="Proteomes" id="UP000467840">
    <property type="component" value="Chromosome 10"/>
</dbReference>
<keyword evidence="1" id="KW-0812">Transmembrane</keyword>
<name>A0A6A6N4P6_HEVBR</name>
<evidence type="ECO:0000313" key="2">
    <source>
        <dbReference type="EMBL" id="KAF2319139.1"/>
    </source>
</evidence>
<gene>
    <name evidence="2" type="ORF">GH714_013523</name>
</gene>
<organism evidence="2 3">
    <name type="scientific">Hevea brasiliensis</name>
    <name type="common">Para rubber tree</name>
    <name type="synonym">Siphonia brasiliensis</name>
    <dbReference type="NCBI Taxonomy" id="3981"/>
    <lineage>
        <taxon>Eukaryota</taxon>
        <taxon>Viridiplantae</taxon>
        <taxon>Streptophyta</taxon>
        <taxon>Embryophyta</taxon>
        <taxon>Tracheophyta</taxon>
        <taxon>Spermatophyta</taxon>
        <taxon>Magnoliopsida</taxon>
        <taxon>eudicotyledons</taxon>
        <taxon>Gunneridae</taxon>
        <taxon>Pentapetalae</taxon>
        <taxon>rosids</taxon>
        <taxon>fabids</taxon>
        <taxon>Malpighiales</taxon>
        <taxon>Euphorbiaceae</taxon>
        <taxon>Crotonoideae</taxon>
        <taxon>Micrandreae</taxon>
        <taxon>Hevea</taxon>
    </lineage>
</organism>
<feature type="transmembrane region" description="Helical" evidence="1">
    <location>
        <begin position="146"/>
        <end position="162"/>
    </location>
</feature>
<keyword evidence="1" id="KW-1133">Transmembrane helix</keyword>
<proteinExistence type="predicted"/>
<dbReference type="SUPFAM" id="SSF56112">
    <property type="entry name" value="Protein kinase-like (PK-like)"/>
    <property type="match status" value="1"/>
</dbReference>
<feature type="transmembrane region" description="Helical" evidence="1">
    <location>
        <begin position="114"/>
        <end position="134"/>
    </location>
</feature>
<keyword evidence="1" id="KW-0472">Membrane</keyword>
<reference evidence="2 3" key="1">
    <citation type="journal article" date="2020" name="Mol. Plant">
        <title>The Chromosome-Based Rubber Tree Genome Provides New Insights into Spurge Genome Evolution and Rubber Biosynthesis.</title>
        <authorList>
            <person name="Liu J."/>
            <person name="Shi C."/>
            <person name="Shi C.C."/>
            <person name="Li W."/>
            <person name="Zhang Q.J."/>
            <person name="Zhang Y."/>
            <person name="Li K."/>
            <person name="Lu H.F."/>
            <person name="Shi C."/>
            <person name="Zhu S.T."/>
            <person name="Xiao Z.Y."/>
            <person name="Nan H."/>
            <person name="Yue Y."/>
            <person name="Zhu X.G."/>
            <person name="Wu Y."/>
            <person name="Hong X.N."/>
            <person name="Fan G.Y."/>
            <person name="Tong Y."/>
            <person name="Zhang D."/>
            <person name="Mao C.L."/>
            <person name="Liu Y.L."/>
            <person name="Hao S.J."/>
            <person name="Liu W.Q."/>
            <person name="Lv M.Q."/>
            <person name="Zhang H.B."/>
            <person name="Liu Y."/>
            <person name="Hu-Tang G.R."/>
            <person name="Wang J.P."/>
            <person name="Wang J.H."/>
            <person name="Sun Y.H."/>
            <person name="Ni S.B."/>
            <person name="Chen W.B."/>
            <person name="Zhang X.C."/>
            <person name="Jiao Y.N."/>
            <person name="Eichler E.E."/>
            <person name="Li G.H."/>
            <person name="Liu X."/>
            <person name="Gao L.Z."/>
        </authorList>
    </citation>
    <scope>NUCLEOTIDE SEQUENCE [LARGE SCALE GENOMIC DNA]</scope>
    <source>
        <strain evidence="3">cv. GT1</strain>
        <tissue evidence="2">Leaf</tissue>
    </source>
</reference>
<dbReference type="InterPro" id="IPR011009">
    <property type="entry name" value="Kinase-like_dom_sf"/>
</dbReference>
<dbReference type="PANTHER" id="PTHR48473">
    <property type="entry name" value="TIR DOMAIN-CONTAINING PROTEIN"/>
    <property type="match status" value="1"/>
</dbReference>
<feature type="transmembrane region" description="Helical" evidence="1">
    <location>
        <begin position="59"/>
        <end position="80"/>
    </location>
</feature>
<comment type="caution">
    <text evidence="2">The sequence shown here is derived from an EMBL/GenBank/DDBJ whole genome shotgun (WGS) entry which is preliminary data.</text>
</comment>
<accession>A0A6A6N4P6</accession>
<evidence type="ECO:0000256" key="1">
    <source>
        <dbReference type="SAM" id="Phobius"/>
    </source>
</evidence>
<dbReference type="PANTHER" id="PTHR48473:SF1">
    <property type="entry name" value="TIR DOMAIN-CONTAINING PROTEIN"/>
    <property type="match status" value="1"/>
</dbReference>